<evidence type="ECO:0000313" key="4">
    <source>
        <dbReference type="Proteomes" id="UP000184241"/>
    </source>
</evidence>
<gene>
    <name evidence="3" type="ORF">SAMN02745941_01403</name>
</gene>
<evidence type="ECO:0000313" key="3">
    <source>
        <dbReference type="EMBL" id="SHH98708.1"/>
    </source>
</evidence>
<name>A0A1M5XGQ0_9CLOT</name>
<evidence type="ECO:0000259" key="2">
    <source>
        <dbReference type="PROSITE" id="PS51832"/>
    </source>
</evidence>
<dbReference type="PROSITE" id="PS51831">
    <property type="entry name" value="HD"/>
    <property type="match status" value="1"/>
</dbReference>
<reference evidence="3 4" key="1">
    <citation type="submission" date="2016-11" db="EMBL/GenBank/DDBJ databases">
        <authorList>
            <person name="Jaros S."/>
            <person name="Januszkiewicz K."/>
            <person name="Wedrychowicz H."/>
        </authorList>
    </citation>
    <scope>NUCLEOTIDE SEQUENCE [LARGE SCALE GENOMIC DNA]</scope>
    <source>
        <strain evidence="3 4">DSM 6191</strain>
    </source>
</reference>
<dbReference type="Pfam" id="PF13487">
    <property type="entry name" value="HD_5"/>
    <property type="match status" value="1"/>
</dbReference>
<protein>
    <submittedName>
        <fullName evidence="3">HD-GYP domain, c-di-GMP phosphodiesterase class II (Or its inactivated variant)</fullName>
    </submittedName>
</protein>
<dbReference type="AlphaFoldDB" id="A0A1M5XGQ0"/>
<dbReference type="Gene3D" id="1.10.3210.10">
    <property type="entry name" value="Hypothetical protein af1432"/>
    <property type="match status" value="1"/>
</dbReference>
<dbReference type="InterPro" id="IPR006674">
    <property type="entry name" value="HD_domain"/>
</dbReference>
<dbReference type="SMART" id="SM00471">
    <property type="entry name" value="HDc"/>
    <property type="match status" value="1"/>
</dbReference>
<accession>A0A1M5XGQ0</accession>
<dbReference type="InterPro" id="IPR003607">
    <property type="entry name" value="HD/PDEase_dom"/>
</dbReference>
<organism evidence="3 4">
    <name type="scientific">Clostridium intestinale DSM 6191</name>
    <dbReference type="NCBI Taxonomy" id="1121320"/>
    <lineage>
        <taxon>Bacteria</taxon>
        <taxon>Bacillati</taxon>
        <taxon>Bacillota</taxon>
        <taxon>Clostridia</taxon>
        <taxon>Eubacteriales</taxon>
        <taxon>Clostridiaceae</taxon>
        <taxon>Clostridium</taxon>
    </lineage>
</organism>
<dbReference type="InterPro" id="IPR037522">
    <property type="entry name" value="HD_GYP_dom"/>
</dbReference>
<dbReference type="Proteomes" id="UP000184241">
    <property type="component" value="Unassembled WGS sequence"/>
</dbReference>
<dbReference type="PANTHER" id="PTHR43155">
    <property type="entry name" value="CYCLIC DI-GMP PHOSPHODIESTERASE PA4108-RELATED"/>
    <property type="match status" value="1"/>
</dbReference>
<feature type="domain" description="HD-GYP" evidence="2">
    <location>
        <begin position="169"/>
        <end position="364"/>
    </location>
</feature>
<dbReference type="PROSITE" id="PS51832">
    <property type="entry name" value="HD_GYP"/>
    <property type="match status" value="1"/>
</dbReference>
<dbReference type="EMBL" id="FQXU01000005">
    <property type="protein sequence ID" value="SHH98708.1"/>
    <property type="molecule type" value="Genomic_DNA"/>
</dbReference>
<proteinExistence type="predicted"/>
<dbReference type="RefSeq" id="WP_073018086.1">
    <property type="nucleotide sequence ID" value="NZ_FQXU01000005.1"/>
</dbReference>
<sequence>MITLYEPIKNLHTVEDEVDKCVGELCSILGYDVATIIKFSDKNSIAISKRTLMRKGAEYVSLNKDWINIIEESSKTILSLVKKKKQIIIYDKDDKNEDYVPLTPRTFAEIYIPIFSEDGVNKELIACIYLALITKVNTITITDLIDSKISDVIYKLHRLYQVIYLKWKRNEAILNLVNMMSEVIREKEPFILLHPYHVAQLSTEIAKKLKLKNEIIKRIYISSVLHDVGKIYLDKDVLNKEDKLSEEEYNNLKQHSIYGANIVSGVAGLNEEAIIVRYHHERYDGKGYPNGLRGEDIPLESRIICVADSVDAMLSHRSFRTAKTIDFVITELLRNKKKQFDPKIVDIMIEILLKTKEESENILSDAIVWSTLIINTEKKVYSIEGTIGKYNSLFFFKAEKFNFISQVDKSTVKSISIYINKNNKIVQYQVKSNYYEENIIHISDFKSVPFTEYFSVLWDLEGQIFIEKNIKFDVNIYKLGGSSLTFSMDEDRFSRHIEDKIISIKIRFENGDNIVVSGKIAKNFKVMKKYYYEFLYVNIPETIKDKIFNQIFRRQLQLKNLINRSDY</sequence>
<dbReference type="SUPFAM" id="SSF109604">
    <property type="entry name" value="HD-domain/PDEase-like"/>
    <property type="match status" value="1"/>
</dbReference>
<feature type="domain" description="HD" evidence="1">
    <location>
        <begin position="191"/>
        <end position="313"/>
    </location>
</feature>
<dbReference type="CDD" id="cd00077">
    <property type="entry name" value="HDc"/>
    <property type="match status" value="1"/>
</dbReference>
<evidence type="ECO:0000259" key="1">
    <source>
        <dbReference type="PROSITE" id="PS51831"/>
    </source>
</evidence>